<dbReference type="SMART" id="SM00448">
    <property type="entry name" value="REC"/>
    <property type="match status" value="1"/>
</dbReference>
<dbReference type="CDD" id="cd00009">
    <property type="entry name" value="AAA"/>
    <property type="match status" value="1"/>
</dbReference>
<evidence type="ECO:0000256" key="7">
    <source>
        <dbReference type="PROSITE-ProRule" id="PRU00169"/>
    </source>
</evidence>
<proteinExistence type="predicted"/>
<evidence type="ECO:0000256" key="5">
    <source>
        <dbReference type="ARBA" id="ARBA00023125"/>
    </source>
</evidence>
<dbReference type="Gene3D" id="1.10.8.60">
    <property type="match status" value="1"/>
</dbReference>
<dbReference type="InterPro" id="IPR009057">
    <property type="entry name" value="Homeodomain-like_sf"/>
</dbReference>
<dbReference type="InterPro" id="IPR001789">
    <property type="entry name" value="Sig_transdc_resp-reg_receiver"/>
</dbReference>
<evidence type="ECO:0000259" key="9">
    <source>
        <dbReference type="PROSITE" id="PS50110"/>
    </source>
</evidence>
<reference evidence="10 11" key="1">
    <citation type="submission" date="2009-04" db="EMBL/GenBank/DDBJ databases">
        <authorList>
            <person name="Reysenbach A.-L."/>
            <person name="Heidelberg J.F."/>
            <person name="Nelson W.C."/>
        </authorList>
    </citation>
    <scope>NUCLEOTIDE SEQUENCE [LARGE SCALE GENOMIC DNA]</scope>
    <source>
        <strain evidence="10 11">SS-5</strain>
    </source>
</reference>
<dbReference type="InterPro" id="IPR002078">
    <property type="entry name" value="Sigma_54_int"/>
</dbReference>
<dbReference type="PROSITE" id="PS00676">
    <property type="entry name" value="SIGMA54_INTERACT_2"/>
    <property type="match status" value="1"/>
</dbReference>
<dbReference type="SUPFAM" id="SSF52172">
    <property type="entry name" value="CheY-like"/>
    <property type="match status" value="1"/>
</dbReference>
<keyword evidence="11" id="KW-1185">Reference proteome</keyword>
<dbReference type="InterPro" id="IPR025943">
    <property type="entry name" value="Sigma_54_int_dom_ATP-bd_2"/>
</dbReference>
<dbReference type="Pfam" id="PF25601">
    <property type="entry name" value="AAA_lid_14"/>
    <property type="match status" value="1"/>
</dbReference>
<evidence type="ECO:0000259" key="8">
    <source>
        <dbReference type="PROSITE" id="PS50045"/>
    </source>
</evidence>
<dbReference type="SUPFAM" id="SSF46689">
    <property type="entry name" value="Homeodomain-like"/>
    <property type="match status" value="1"/>
</dbReference>
<name>C4FI74_9AQUI</name>
<dbReference type="InterPro" id="IPR011006">
    <property type="entry name" value="CheY-like_superfamily"/>
</dbReference>
<dbReference type="Pfam" id="PF00072">
    <property type="entry name" value="Response_reg"/>
    <property type="match status" value="1"/>
</dbReference>
<evidence type="ECO:0000313" key="11">
    <source>
        <dbReference type="Proteomes" id="UP000005540"/>
    </source>
</evidence>
<feature type="modified residue" description="4-aspartylphosphate" evidence="7">
    <location>
        <position position="52"/>
    </location>
</feature>
<dbReference type="InterPro" id="IPR003593">
    <property type="entry name" value="AAA+_ATPase"/>
</dbReference>
<dbReference type="Gene3D" id="3.40.50.300">
    <property type="entry name" value="P-loop containing nucleotide triphosphate hydrolases"/>
    <property type="match status" value="1"/>
</dbReference>
<dbReference type="InterPro" id="IPR058031">
    <property type="entry name" value="AAA_lid_NorR"/>
</dbReference>
<organism evidence="10 11">
    <name type="scientific">Sulfurihydrogenibium yellowstonense SS-5</name>
    <dbReference type="NCBI Taxonomy" id="432331"/>
    <lineage>
        <taxon>Bacteria</taxon>
        <taxon>Pseudomonadati</taxon>
        <taxon>Aquificota</taxon>
        <taxon>Aquificia</taxon>
        <taxon>Aquificales</taxon>
        <taxon>Hydrogenothermaceae</taxon>
        <taxon>Sulfurihydrogenibium</taxon>
    </lineage>
</organism>
<keyword evidence="1 7" id="KW-0597">Phosphoprotein</keyword>
<dbReference type="Pfam" id="PF02954">
    <property type="entry name" value="HTH_8"/>
    <property type="match status" value="1"/>
</dbReference>
<gene>
    <name evidence="10" type="ORF">SULYE_0258</name>
</gene>
<dbReference type="PROSITE" id="PS50045">
    <property type="entry name" value="SIGMA54_INTERACT_4"/>
    <property type="match status" value="1"/>
</dbReference>
<evidence type="ECO:0000256" key="3">
    <source>
        <dbReference type="ARBA" id="ARBA00022840"/>
    </source>
</evidence>
<dbReference type="EMBL" id="ABZS01000015">
    <property type="protein sequence ID" value="EEP61227.1"/>
    <property type="molecule type" value="Genomic_DNA"/>
</dbReference>
<protein>
    <submittedName>
        <fullName evidence="10">Acetoacetate metabolism regulatory protein AtoC</fullName>
    </submittedName>
</protein>
<dbReference type="GO" id="GO:0000160">
    <property type="term" value="P:phosphorelay signal transduction system"/>
    <property type="evidence" value="ECO:0007669"/>
    <property type="project" value="InterPro"/>
</dbReference>
<dbReference type="InterPro" id="IPR025944">
    <property type="entry name" value="Sigma_54_int_dom_CS"/>
</dbReference>
<keyword evidence="4" id="KW-0805">Transcription regulation</keyword>
<feature type="domain" description="Response regulatory" evidence="9">
    <location>
        <begin position="3"/>
        <end position="117"/>
    </location>
</feature>
<dbReference type="GO" id="GO:0005524">
    <property type="term" value="F:ATP binding"/>
    <property type="evidence" value="ECO:0007669"/>
    <property type="project" value="UniProtKB-KW"/>
</dbReference>
<dbReference type="PANTHER" id="PTHR32071">
    <property type="entry name" value="TRANSCRIPTIONAL REGULATORY PROTEIN"/>
    <property type="match status" value="1"/>
</dbReference>
<feature type="domain" description="Sigma-54 factor interaction" evidence="8">
    <location>
        <begin position="139"/>
        <end position="368"/>
    </location>
</feature>
<dbReference type="Proteomes" id="UP000005540">
    <property type="component" value="Unassembled WGS sequence"/>
</dbReference>
<dbReference type="PROSITE" id="PS50110">
    <property type="entry name" value="RESPONSE_REGULATORY"/>
    <property type="match status" value="1"/>
</dbReference>
<dbReference type="PROSITE" id="PS00688">
    <property type="entry name" value="SIGMA54_INTERACT_3"/>
    <property type="match status" value="1"/>
</dbReference>
<dbReference type="InterPro" id="IPR027417">
    <property type="entry name" value="P-loop_NTPase"/>
</dbReference>
<sequence>MLNILVVDDEKNIQSLIKDILSDEGHSVSVAGSLTSAKDLIKKEVFDLIFLDVWLPDGDGISLISFIKEHQPNSFIVMISGHANIPIAVQAIKEGAFDFLEKPLSTDTIFAAIEKIEKEIKLRQSLWYYKEKEESQIEIIGNSEKIVQLKKQIEKVAKTNAWVMILGENGTGKELVAKSIHYQSSRKDYPFVDINCAAIPDELFEAEFFGYEKGAFTNAFTRKIGKLELADKGTLFLDEVADMSLPAQAKLLRVLEEKEFSRLGSNTKIKVDLRVISATNKDIQKEVEKGTFRQDLAFRLSVIPLTVPPLRERGEDIILLAEYFIKKFSIENKVEPPILTDEVKITFLNYSWPGNVRELKNLMERIVIFNSGDYVYNKDLPPNMFGKTTAHEEKSIPITIRPLKDAKEELEREMIKKALEVYNKNLKEVAKALDIDLSSLYRKIKQYQLED</sequence>
<keyword evidence="2" id="KW-0547">Nucleotide-binding</keyword>
<dbReference type="SMART" id="SM00382">
    <property type="entry name" value="AAA"/>
    <property type="match status" value="1"/>
</dbReference>
<dbReference type="PANTHER" id="PTHR32071:SF17">
    <property type="entry name" value="TRANSCRIPTIONAL REGULATOR (NTRC FAMILY)"/>
    <property type="match status" value="1"/>
</dbReference>
<dbReference type="Gene3D" id="1.10.10.60">
    <property type="entry name" value="Homeodomain-like"/>
    <property type="match status" value="1"/>
</dbReference>
<evidence type="ECO:0000256" key="6">
    <source>
        <dbReference type="ARBA" id="ARBA00023163"/>
    </source>
</evidence>
<evidence type="ECO:0000313" key="10">
    <source>
        <dbReference type="EMBL" id="EEP61227.1"/>
    </source>
</evidence>
<dbReference type="FunFam" id="3.40.50.300:FF:000006">
    <property type="entry name" value="DNA-binding transcriptional regulator NtrC"/>
    <property type="match status" value="1"/>
</dbReference>
<evidence type="ECO:0000256" key="1">
    <source>
        <dbReference type="ARBA" id="ARBA00022553"/>
    </source>
</evidence>
<keyword evidence="6" id="KW-0804">Transcription</keyword>
<evidence type="ECO:0000256" key="2">
    <source>
        <dbReference type="ARBA" id="ARBA00022741"/>
    </source>
</evidence>
<evidence type="ECO:0000256" key="4">
    <source>
        <dbReference type="ARBA" id="ARBA00023015"/>
    </source>
</evidence>
<keyword evidence="5" id="KW-0238">DNA-binding</keyword>
<dbReference type="InterPro" id="IPR002197">
    <property type="entry name" value="HTH_Fis"/>
</dbReference>
<keyword evidence="3" id="KW-0067">ATP-binding</keyword>
<dbReference type="GO" id="GO:0006355">
    <property type="term" value="P:regulation of DNA-templated transcription"/>
    <property type="evidence" value="ECO:0007669"/>
    <property type="project" value="InterPro"/>
</dbReference>
<comment type="caution">
    <text evidence="10">The sequence shown here is derived from an EMBL/GenBank/DDBJ whole genome shotgun (WGS) entry which is preliminary data.</text>
</comment>
<dbReference type="RefSeq" id="WP_007545679.1">
    <property type="nucleotide sequence ID" value="NZ_ABZS01000015.1"/>
</dbReference>
<dbReference type="SUPFAM" id="SSF52540">
    <property type="entry name" value="P-loop containing nucleoside triphosphate hydrolases"/>
    <property type="match status" value="1"/>
</dbReference>
<accession>C4FI74</accession>
<dbReference type="Gene3D" id="3.40.50.2300">
    <property type="match status" value="1"/>
</dbReference>
<dbReference type="Pfam" id="PF00158">
    <property type="entry name" value="Sigma54_activat"/>
    <property type="match status" value="1"/>
</dbReference>
<dbReference type="GO" id="GO:0043565">
    <property type="term" value="F:sequence-specific DNA binding"/>
    <property type="evidence" value="ECO:0007669"/>
    <property type="project" value="InterPro"/>
</dbReference>
<dbReference type="OrthoDB" id="9334at2"/>
<dbReference type="AlphaFoldDB" id="C4FI74"/>